<accession>A0A5C3MT58</accession>
<evidence type="ECO:0000313" key="4">
    <source>
        <dbReference type="Proteomes" id="UP000305948"/>
    </source>
</evidence>
<dbReference type="Gene3D" id="3.40.50.300">
    <property type="entry name" value="P-loop containing nucleotide triphosphate hydrolases"/>
    <property type="match status" value="1"/>
</dbReference>
<evidence type="ECO:0000313" key="3">
    <source>
        <dbReference type="EMBL" id="TFK48679.1"/>
    </source>
</evidence>
<reference evidence="3 4" key="1">
    <citation type="journal article" date="2019" name="Nat. Ecol. Evol.">
        <title>Megaphylogeny resolves global patterns of mushroom evolution.</title>
        <authorList>
            <person name="Varga T."/>
            <person name="Krizsan K."/>
            <person name="Foldi C."/>
            <person name="Dima B."/>
            <person name="Sanchez-Garcia M."/>
            <person name="Sanchez-Ramirez S."/>
            <person name="Szollosi G.J."/>
            <person name="Szarkandi J.G."/>
            <person name="Papp V."/>
            <person name="Albert L."/>
            <person name="Andreopoulos W."/>
            <person name="Angelini C."/>
            <person name="Antonin V."/>
            <person name="Barry K.W."/>
            <person name="Bougher N.L."/>
            <person name="Buchanan P."/>
            <person name="Buyck B."/>
            <person name="Bense V."/>
            <person name="Catcheside P."/>
            <person name="Chovatia M."/>
            <person name="Cooper J."/>
            <person name="Damon W."/>
            <person name="Desjardin D."/>
            <person name="Finy P."/>
            <person name="Geml J."/>
            <person name="Haridas S."/>
            <person name="Hughes K."/>
            <person name="Justo A."/>
            <person name="Karasinski D."/>
            <person name="Kautmanova I."/>
            <person name="Kiss B."/>
            <person name="Kocsube S."/>
            <person name="Kotiranta H."/>
            <person name="LaButti K.M."/>
            <person name="Lechner B.E."/>
            <person name="Liimatainen K."/>
            <person name="Lipzen A."/>
            <person name="Lukacs Z."/>
            <person name="Mihaltcheva S."/>
            <person name="Morgado L.N."/>
            <person name="Niskanen T."/>
            <person name="Noordeloos M.E."/>
            <person name="Ohm R.A."/>
            <person name="Ortiz-Santana B."/>
            <person name="Ovrebo C."/>
            <person name="Racz N."/>
            <person name="Riley R."/>
            <person name="Savchenko A."/>
            <person name="Shiryaev A."/>
            <person name="Soop K."/>
            <person name="Spirin V."/>
            <person name="Szebenyi C."/>
            <person name="Tomsovsky M."/>
            <person name="Tulloss R.E."/>
            <person name="Uehling J."/>
            <person name="Grigoriev I.V."/>
            <person name="Vagvolgyi C."/>
            <person name="Papp T."/>
            <person name="Martin F.M."/>
            <person name="Miettinen O."/>
            <person name="Hibbett D.S."/>
            <person name="Nagy L.G."/>
        </authorList>
    </citation>
    <scope>NUCLEOTIDE SEQUENCE [LARGE SCALE GENOMIC DNA]</scope>
    <source>
        <strain evidence="3 4">OMC1185</strain>
    </source>
</reference>
<dbReference type="InterPro" id="IPR027417">
    <property type="entry name" value="P-loop_NTPase"/>
</dbReference>
<sequence>MFSLSSSHNASLRLGVFNEMSLVADMKRNINLVVTEQRLAKLDAVHVVPEANWSRERTCLDGTREVLVNNLLEFATSTDRDLPPIGYLCDMAGVGKTTVSHTLANRLSEEELLGACFFFSRDDPKRSSLENVFTTLARQLANLLPAYRIALSKCLEKGIPHPENQLEELLLKPLTISMPAKRLSLVLLDALDECDKGPELLKKLQDAEATLRGHLRFVITTRPVSGLDVGLARYPEISRSLLGKASILRDSSDIQTYFDRKFLEIACQHGKEQPWPDSYTRMQIALNAGCLFIWASTACEFLLRSKTFYLDKNLRLLAELAGSGSNDLDPEKGLRNMYRFILSSAFESLEEPSLQCIFIEVLAFIIYGRRYQIGLKAIAVILDRNQEEVDMIIQSLRSVLTHNGEVMHPSFSRYMESSADPMFALALDAGHSPVITAALSRFFLRRACEENRAASPRDLNEVSAESGDKPRANLHAMTEGFSRLRERVIVDNGWSQERGCFIGTRRALIDEITTFAKSEDLNNPVIGYMCDTAWTGKTTVCHTVASLLAAEEVPVACFFFSKQDPHRNSLRHVFPTIACELARTFPAFRPRLLSALEGQIPIGPYNQFEKLIAEPLGHLNPSEFRHSVLIVLDALDGCHGGLELLQQLCSRRKPAGRQGFRVLLTARPTEGIYEGLCAIAPSKCFVSPCSAPLRELSDMQRYVDEKLSELVIKYGMNQGLVDQQTKDKFITNTGHVFGWLSTVFDLPSVSSNLEEDIMDLLSLDFRRIDQETFTSEFECGCNLPFSALHQLLRTRRRFLPKSFFARWLAGSPAPDIFFSSIPGDLGRDSSSRTLDLRRCEYELPTAHATKGETGPIYRSTVRCDDGQLMQVAVKLQCLPRDKKIAAHAVHLWSQTDHANIIPFLVEDKATSTVIGVFLSPWMANGTINDYLDTNRSSAVVSRLVSDMLRLECIC</sequence>
<dbReference type="Pfam" id="PF24883">
    <property type="entry name" value="NPHP3_N"/>
    <property type="match status" value="2"/>
</dbReference>
<dbReference type="SUPFAM" id="SSF52540">
    <property type="entry name" value="P-loop containing nucleoside triphosphate hydrolases"/>
    <property type="match status" value="1"/>
</dbReference>
<dbReference type="Proteomes" id="UP000305948">
    <property type="component" value="Unassembled WGS sequence"/>
</dbReference>
<feature type="domain" description="Nephrocystin 3-like N-terminal" evidence="2">
    <location>
        <begin position="88"/>
        <end position="222"/>
    </location>
</feature>
<dbReference type="EMBL" id="ML213518">
    <property type="protein sequence ID" value="TFK48679.1"/>
    <property type="molecule type" value="Genomic_DNA"/>
</dbReference>
<protein>
    <recommendedName>
        <fullName evidence="2">Nephrocystin 3-like N-terminal domain-containing protein</fullName>
    </recommendedName>
</protein>
<dbReference type="OrthoDB" id="5967843at2759"/>
<gene>
    <name evidence="3" type="ORF">OE88DRAFT_488684</name>
</gene>
<organism evidence="3 4">
    <name type="scientific">Heliocybe sulcata</name>
    <dbReference type="NCBI Taxonomy" id="5364"/>
    <lineage>
        <taxon>Eukaryota</taxon>
        <taxon>Fungi</taxon>
        <taxon>Dikarya</taxon>
        <taxon>Basidiomycota</taxon>
        <taxon>Agaricomycotina</taxon>
        <taxon>Agaricomycetes</taxon>
        <taxon>Gloeophyllales</taxon>
        <taxon>Gloeophyllaceae</taxon>
        <taxon>Heliocybe</taxon>
    </lineage>
</organism>
<evidence type="ECO:0000259" key="2">
    <source>
        <dbReference type="Pfam" id="PF24883"/>
    </source>
</evidence>
<dbReference type="PANTHER" id="PTHR10039">
    <property type="entry name" value="AMELOGENIN"/>
    <property type="match status" value="1"/>
</dbReference>
<dbReference type="PANTHER" id="PTHR10039:SF17">
    <property type="entry name" value="FUNGAL STAND N-TERMINAL GOODBYE DOMAIN-CONTAINING PROTEIN-RELATED"/>
    <property type="match status" value="1"/>
</dbReference>
<keyword evidence="4" id="KW-1185">Reference proteome</keyword>
<evidence type="ECO:0000256" key="1">
    <source>
        <dbReference type="ARBA" id="ARBA00022737"/>
    </source>
</evidence>
<keyword evidence="1" id="KW-0677">Repeat</keyword>
<dbReference type="STRING" id="5364.A0A5C3MT58"/>
<feature type="domain" description="Nephrocystin 3-like N-terminal" evidence="2">
    <location>
        <begin position="535"/>
        <end position="667"/>
    </location>
</feature>
<dbReference type="InterPro" id="IPR056884">
    <property type="entry name" value="NPHP3-like_N"/>
</dbReference>
<dbReference type="AlphaFoldDB" id="A0A5C3MT58"/>
<name>A0A5C3MT58_9AGAM</name>
<proteinExistence type="predicted"/>